<dbReference type="EMBL" id="CYHG01000002">
    <property type="protein sequence ID" value="CUB03137.1"/>
    <property type="molecule type" value="Genomic_DNA"/>
</dbReference>
<dbReference type="Proteomes" id="UP000182769">
    <property type="component" value="Unassembled WGS sequence"/>
</dbReference>
<sequence>MAINTAFSLTHYGVPDKMSAYVGNTPLTISSDGGQQPLPYDSV</sequence>
<evidence type="ECO:0000313" key="2">
    <source>
        <dbReference type="Proteomes" id="UP000182769"/>
    </source>
</evidence>
<protein>
    <submittedName>
        <fullName evidence="1">Uncharacterized protein</fullName>
    </submittedName>
</protein>
<dbReference type="STRING" id="1137284.GCA_001418205_00984"/>
<gene>
    <name evidence="1" type="ORF">Ga0061065_102479</name>
</gene>
<evidence type="ECO:0000313" key="1">
    <source>
        <dbReference type="EMBL" id="CUB03137.1"/>
    </source>
</evidence>
<proteinExistence type="predicted"/>
<reference evidence="2" key="1">
    <citation type="submission" date="2015-08" db="EMBL/GenBank/DDBJ databases">
        <authorList>
            <person name="Varghese N."/>
        </authorList>
    </citation>
    <scope>NUCLEOTIDE SEQUENCE [LARGE SCALE GENOMIC DNA]</scope>
    <source>
        <strain evidence="2">JCM 18476</strain>
    </source>
</reference>
<accession>A0A0K6IIK3</accession>
<organism evidence="1 2">
    <name type="scientific">Marinomonas fungiae</name>
    <dbReference type="NCBI Taxonomy" id="1137284"/>
    <lineage>
        <taxon>Bacteria</taxon>
        <taxon>Pseudomonadati</taxon>
        <taxon>Pseudomonadota</taxon>
        <taxon>Gammaproteobacteria</taxon>
        <taxon>Oceanospirillales</taxon>
        <taxon>Oceanospirillaceae</taxon>
        <taxon>Marinomonas</taxon>
    </lineage>
</organism>
<keyword evidence="2" id="KW-1185">Reference proteome</keyword>
<dbReference type="AlphaFoldDB" id="A0A0K6IIK3"/>
<name>A0A0K6IIK3_9GAMM</name>